<proteinExistence type="predicted"/>
<dbReference type="InterPro" id="IPR041329">
    <property type="entry name" value="YubB_C"/>
</dbReference>
<reference evidence="2" key="2">
    <citation type="submission" date="2015-03" db="EMBL/GenBank/DDBJ databases">
        <authorList>
            <person name="Welte C."/>
            <person name="de Graaf R."/>
            <person name="van den Bosch T.J.M."/>
            <person name="Op den Camp H."/>
            <person name="van Dam N."/>
            <person name="Jetten M."/>
        </authorList>
    </citation>
    <scope>NUCLEOTIDE SEQUENCE</scope>
    <source>
        <plasmid evidence="2">Drgb1</plasmid>
    </source>
</reference>
<dbReference type="EMBL" id="KP942676">
    <property type="protein sequence ID" value="AKG47525.1"/>
    <property type="molecule type" value="Genomic_DNA"/>
</dbReference>
<sequence length="264" mass="30798">MPNHVKNVITVNNGTNKEKLAFLNAVINNEGYFDFNRLVYRPKSLEITSGGHTALFAGALVSGKLGKKSLAELRNKLGEEAYRRGLREGKLYHENIEKYGCGTWYEWSRDNWGTKWNAYSQEMPVKQRKSRKQRGYRHRLTHVKAYEKRLYKKQLKNYIANGGDLIISFDTAWCIPEPIYHAMATRFPHLDIEIKYADEDWGSNCGHLQAKNGVLLEVDVAPLWRLQTEEEHIKWRGFAFHLNYGDDADPKDFDMNDNYEYVEE</sequence>
<gene>
    <name evidence="2" type="ORF">pA_00085</name>
</gene>
<organism evidence="2">
    <name type="scientific">Pectobacterium carotovorum</name>
    <name type="common">Erwinia carotovora</name>
    <dbReference type="NCBI Taxonomy" id="554"/>
    <lineage>
        <taxon>Bacteria</taxon>
        <taxon>Pseudomonadati</taxon>
        <taxon>Pseudomonadota</taxon>
        <taxon>Gammaproteobacteria</taxon>
        <taxon>Enterobacterales</taxon>
        <taxon>Pectobacteriaceae</taxon>
        <taxon>Pectobacterium</taxon>
    </lineage>
</organism>
<protein>
    <recommendedName>
        <fullName evidence="1">YubB ferredoxin-like domain-containing protein</fullName>
    </recommendedName>
</protein>
<evidence type="ECO:0000259" key="1">
    <source>
        <dbReference type="Pfam" id="PF18406"/>
    </source>
</evidence>
<dbReference type="Pfam" id="PF18406">
    <property type="entry name" value="DUF1281_C"/>
    <property type="match status" value="1"/>
</dbReference>
<dbReference type="AlphaFoldDB" id="A0A0K0MNY1"/>
<dbReference type="RefSeq" id="WP_181374690.1">
    <property type="nucleotide sequence ID" value="NZ_KP942676.1"/>
</dbReference>
<geneLocation type="plasmid" evidence="2">
    <name>Drgb1</name>
</geneLocation>
<name>A0A0K0MNY1_PECCA</name>
<feature type="domain" description="YubB ferredoxin-like" evidence="1">
    <location>
        <begin position="163"/>
        <end position="220"/>
    </location>
</feature>
<evidence type="ECO:0000313" key="2">
    <source>
        <dbReference type="EMBL" id="AKG47525.1"/>
    </source>
</evidence>
<accession>A0A0K0MNY1</accession>
<keyword evidence="2" id="KW-0614">Plasmid</keyword>
<reference evidence="2" key="1">
    <citation type="journal article" date="2015" name="Environ. Microbiol.">
        <title>Plasmids from the gut microbiome of cabbage root fly larvae encode SaxA that catalyses the conversion of the plant toxin 2-phenylethyl isothiocyanate.</title>
        <authorList>
            <person name="Welte C.U."/>
            <person name="de Graaf R.M."/>
            <person name="van den Bosch T.J."/>
            <person name="Op den Camp H.J."/>
            <person name="van Dam N.M."/>
            <person name="Jetten M.S."/>
        </authorList>
    </citation>
    <scope>NUCLEOTIDE SEQUENCE</scope>
    <source>
        <plasmid evidence="2">Drgb1</plasmid>
    </source>
</reference>